<name>A0A0D0WWP7_9ACTN</name>
<accession>A0A0D0WWP7</accession>
<sequence length="98" mass="9897">MTEEPFTVRPELLREVAGALGDLAFQLGHGLSGVPGLAVPAPGWRSAGALAGLESAAHAWCGALGARVAAAQGALTVAAEGYQAADERAAHRLTTLPR</sequence>
<proteinExistence type="predicted"/>
<dbReference type="AlphaFoldDB" id="A0A0D0WWP7"/>
<dbReference type="GeneID" id="301306183"/>
<dbReference type="PATRIC" id="fig|47853.6.peg.4021"/>
<protein>
    <recommendedName>
        <fullName evidence="3">Excreted virulence factor EspC, type VII ESX diderm</fullName>
    </recommendedName>
</protein>
<evidence type="ECO:0000313" key="2">
    <source>
        <dbReference type="Proteomes" id="UP000032254"/>
    </source>
</evidence>
<keyword evidence="2" id="KW-1185">Reference proteome</keyword>
<reference evidence="1 2" key="1">
    <citation type="submission" date="2015-01" db="EMBL/GenBank/DDBJ databases">
        <title>Sequencing and annotation of Micromonospora carbonacea strain JXNU-1 genome.</title>
        <authorList>
            <person name="Long Z."/>
            <person name="Huang Y."/>
            <person name="Jiang Y."/>
        </authorList>
    </citation>
    <scope>NUCLEOTIDE SEQUENCE [LARGE SCALE GENOMIC DNA]</scope>
    <source>
        <strain evidence="1 2">JXNU-1</strain>
    </source>
</reference>
<gene>
    <name evidence="1" type="ORF">TK50_19210</name>
</gene>
<dbReference type="EMBL" id="JXSX01000002">
    <property type="protein sequence ID" value="KIR63034.1"/>
    <property type="molecule type" value="Genomic_DNA"/>
</dbReference>
<dbReference type="Proteomes" id="UP000032254">
    <property type="component" value="Unassembled WGS sequence"/>
</dbReference>
<organism evidence="1 2">
    <name type="scientific">Micromonospora haikouensis</name>
    <dbReference type="NCBI Taxonomy" id="686309"/>
    <lineage>
        <taxon>Bacteria</taxon>
        <taxon>Bacillati</taxon>
        <taxon>Actinomycetota</taxon>
        <taxon>Actinomycetes</taxon>
        <taxon>Micromonosporales</taxon>
        <taxon>Micromonosporaceae</taxon>
        <taxon>Micromonospora</taxon>
    </lineage>
</organism>
<dbReference type="OrthoDB" id="3403967at2"/>
<comment type="caution">
    <text evidence="1">The sequence shown here is derived from an EMBL/GenBank/DDBJ whole genome shotgun (WGS) entry which is preliminary data.</text>
</comment>
<dbReference type="RefSeq" id="WP_043965619.1">
    <property type="nucleotide sequence ID" value="NZ_JXSX01000002.1"/>
</dbReference>
<evidence type="ECO:0000313" key="1">
    <source>
        <dbReference type="EMBL" id="KIR63034.1"/>
    </source>
</evidence>
<evidence type="ECO:0008006" key="3">
    <source>
        <dbReference type="Google" id="ProtNLM"/>
    </source>
</evidence>